<reference evidence="3 4" key="1">
    <citation type="journal article" date="2014" name="Int. J. Syst. Evol. Microbiol.">
        <title>Complete genome sequence of Corynebacterium casei LMG S-19264T (=DSM 44701T), isolated from a smear-ripened cheese.</title>
        <authorList>
            <consortium name="US DOE Joint Genome Institute (JGI-PGF)"/>
            <person name="Walter F."/>
            <person name="Albersmeier A."/>
            <person name="Kalinowski J."/>
            <person name="Ruckert C."/>
        </authorList>
    </citation>
    <scope>NUCLEOTIDE SEQUENCE [LARGE SCALE GENOMIC DNA]</scope>
    <source>
        <strain evidence="3 4">CGMCC 4.7111</strain>
    </source>
</reference>
<feature type="domain" description="UspA" evidence="2">
    <location>
        <begin position="190"/>
        <end position="327"/>
    </location>
</feature>
<dbReference type="Pfam" id="PF00582">
    <property type="entry name" value="Usp"/>
    <property type="match status" value="2"/>
</dbReference>
<evidence type="ECO:0000256" key="1">
    <source>
        <dbReference type="ARBA" id="ARBA00008791"/>
    </source>
</evidence>
<keyword evidence="4" id="KW-1185">Reference proteome</keyword>
<dbReference type="Proteomes" id="UP000600365">
    <property type="component" value="Unassembled WGS sequence"/>
</dbReference>
<feature type="domain" description="UspA" evidence="2">
    <location>
        <begin position="28"/>
        <end position="163"/>
    </location>
</feature>
<dbReference type="PRINTS" id="PR01438">
    <property type="entry name" value="UNVRSLSTRESS"/>
</dbReference>
<comment type="caution">
    <text evidence="3">The sequence shown here is derived from an EMBL/GenBank/DDBJ whole genome shotgun (WGS) entry which is preliminary data.</text>
</comment>
<gene>
    <name evidence="3" type="ORF">GCM10011579_065160</name>
</gene>
<name>A0A917Y992_9ACTN</name>
<comment type="similarity">
    <text evidence="1">Belongs to the universal stress protein A family.</text>
</comment>
<sequence>MRPLRTGPLVHKARHNSGQAWIWEARIMVQHVVTGVDGSPQGLAAAHWAAREALRRGASLSIVHAWKWHPRAAPYVPAGSTARNWAEQRLDQAANSVRAAHPGLRIVEHLVPDSAVTALLRAAEEADLVVLGSRGLGGVAGFMLGSVSQRVIARSSGPVVLVRAGETVADEHLPAPDGISPDEIPEIPHRDVVLGLDTRHPCDELIEFAFESARRCRAALRVIHAFGPAPARVGDDQPVPEPGAELFAGHERTVLATVRPWCEKFPEVPVSETVCAGHAATELVRASTGASLVVVGRRKRDTHMGTHIGPVTHAVLHHVGCPVAVIPHA</sequence>
<dbReference type="PANTHER" id="PTHR46268:SF6">
    <property type="entry name" value="UNIVERSAL STRESS PROTEIN UP12"/>
    <property type="match status" value="1"/>
</dbReference>
<evidence type="ECO:0000259" key="2">
    <source>
        <dbReference type="Pfam" id="PF00582"/>
    </source>
</evidence>
<dbReference type="InterPro" id="IPR006016">
    <property type="entry name" value="UspA"/>
</dbReference>
<dbReference type="InterPro" id="IPR014729">
    <property type="entry name" value="Rossmann-like_a/b/a_fold"/>
</dbReference>
<dbReference type="Gene3D" id="3.40.50.620">
    <property type="entry name" value="HUPs"/>
    <property type="match status" value="2"/>
</dbReference>
<accession>A0A917Y992</accession>
<dbReference type="AlphaFoldDB" id="A0A917Y992"/>
<protein>
    <recommendedName>
        <fullName evidence="2">UspA domain-containing protein</fullName>
    </recommendedName>
</protein>
<evidence type="ECO:0000313" key="3">
    <source>
        <dbReference type="EMBL" id="GGN80049.1"/>
    </source>
</evidence>
<dbReference type="SUPFAM" id="SSF52402">
    <property type="entry name" value="Adenine nucleotide alpha hydrolases-like"/>
    <property type="match status" value="2"/>
</dbReference>
<dbReference type="InterPro" id="IPR006015">
    <property type="entry name" value="Universal_stress_UspA"/>
</dbReference>
<organism evidence="3 4">
    <name type="scientific">Streptomyces albiflavescens</name>
    <dbReference type="NCBI Taxonomy" id="1623582"/>
    <lineage>
        <taxon>Bacteria</taxon>
        <taxon>Bacillati</taxon>
        <taxon>Actinomycetota</taxon>
        <taxon>Actinomycetes</taxon>
        <taxon>Kitasatosporales</taxon>
        <taxon>Streptomycetaceae</taxon>
        <taxon>Streptomyces</taxon>
    </lineage>
</organism>
<proteinExistence type="inferred from homology"/>
<dbReference type="EMBL" id="BMMM01000013">
    <property type="protein sequence ID" value="GGN80049.1"/>
    <property type="molecule type" value="Genomic_DNA"/>
</dbReference>
<evidence type="ECO:0000313" key="4">
    <source>
        <dbReference type="Proteomes" id="UP000600365"/>
    </source>
</evidence>
<dbReference type="PANTHER" id="PTHR46268">
    <property type="entry name" value="STRESS RESPONSE PROTEIN NHAX"/>
    <property type="match status" value="1"/>
</dbReference>